<dbReference type="Gene3D" id="1.10.260.40">
    <property type="entry name" value="lambda repressor-like DNA-binding domains"/>
    <property type="match status" value="1"/>
</dbReference>
<feature type="domain" description="HTH cro/C1-type" evidence="1">
    <location>
        <begin position="5"/>
        <end position="59"/>
    </location>
</feature>
<dbReference type="RefSeq" id="WP_071649204.1">
    <property type="nucleotide sequence ID" value="NZ_CP017962.1"/>
</dbReference>
<dbReference type="SMART" id="SM00530">
    <property type="entry name" value="HTH_XRE"/>
    <property type="match status" value="1"/>
</dbReference>
<dbReference type="GO" id="GO:0003677">
    <property type="term" value="F:DNA binding"/>
    <property type="evidence" value="ECO:0007669"/>
    <property type="project" value="InterPro"/>
</dbReference>
<dbReference type="AlphaFoldDB" id="A0AAC9J137"/>
<organism evidence="2 3">
    <name type="scientific">Virgibacillus halodenitrificans</name>
    <name type="common">Bacillus halodenitrificans</name>
    <dbReference type="NCBI Taxonomy" id="1482"/>
    <lineage>
        <taxon>Bacteria</taxon>
        <taxon>Bacillati</taxon>
        <taxon>Bacillota</taxon>
        <taxon>Bacilli</taxon>
        <taxon>Bacillales</taxon>
        <taxon>Bacillaceae</taxon>
        <taxon>Virgibacillus</taxon>
    </lineage>
</organism>
<proteinExistence type="predicted"/>
<evidence type="ECO:0000259" key="1">
    <source>
        <dbReference type="PROSITE" id="PS50943"/>
    </source>
</evidence>
<gene>
    <name evidence="2" type="ORF">BME96_12405</name>
</gene>
<dbReference type="KEGG" id="vhl:BME96_12405"/>
<protein>
    <submittedName>
        <fullName evidence="2">Transcriptional regulator</fullName>
    </submittedName>
</protein>
<sequence>MENKINEYLEIRGFKKKWVADQLGVSQVVLSRWINGHSNPSLENAFRLAELLGCKVDDLYERK</sequence>
<dbReference type="CDD" id="cd00093">
    <property type="entry name" value="HTH_XRE"/>
    <property type="match status" value="1"/>
</dbReference>
<accession>A0AAC9J137</accession>
<dbReference type="InterPro" id="IPR001387">
    <property type="entry name" value="Cro/C1-type_HTH"/>
</dbReference>
<dbReference type="SUPFAM" id="SSF47413">
    <property type="entry name" value="lambda repressor-like DNA-binding domains"/>
    <property type="match status" value="1"/>
</dbReference>
<dbReference type="EMBL" id="CP017962">
    <property type="protein sequence ID" value="APC48945.1"/>
    <property type="molecule type" value="Genomic_DNA"/>
</dbReference>
<name>A0AAC9J137_VIRHA</name>
<evidence type="ECO:0000313" key="3">
    <source>
        <dbReference type="Proteomes" id="UP000182945"/>
    </source>
</evidence>
<reference evidence="2 3" key="1">
    <citation type="submission" date="2016-11" db="EMBL/GenBank/DDBJ databases">
        <title>Complete genome sequencing of Virgibacillus halodenitrificans PDB-F2.</title>
        <authorList>
            <person name="Sun Z."/>
            <person name="Zhou Y."/>
            <person name="Li H."/>
        </authorList>
    </citation>
    <scope>NUCLEOTIDE SEQUENCE [LARGE SCALE GENOMIC DNA]</scope>
    <source>
        <strain evidence="2 3">PDB-F2</strain>
    </source>
</reference>
<dbReference type="Proteomes" id="UP000182945">
    <property type="component" value="Chromosome"/>
</dbReference>
<dbReference type="InterPro" id="IPR010982">
    <property type="entry name" value="Lambda_DNA-bd_dom_sf"/>
</dbReference>
<dbReference type="Pfam" id="PF01381">
    <property type="entry name" value="HTH_3"/>
    <property type="match status" value="1"/>
</dbReference>
<evidence type="ECO:0000313" key="2">
    <source>
        <dbReference type="EMBL" id="APC48945.1"/>
    </source>
</evidence>
<dbReference type="GeneID" id="71515205"/>
<dbReference type="PROSITE" id="PS50943">
    <property type="entry name" value="HTH_CROC1"/>
    <property type="match status" value="1"/>
</dbReference>